<sequence length="116" mass="12916">MTPSGPTPAPELHVCEPEYVAAFASGTPARSNRLTSSLTEAERLLLPRADANSDAATQVPRDSFQIERYARFMSGYLKKITRHTGFFCKTNTPCARESLKLMRGVYVSDVFEIDKQ</sequence>
<proteinExistence type="predicted"/>
<gene>
    <name evidence="1" type="ORF">WJ68_30630</name>
</gene>
<evidence type="ECO:0000313" key="1">
    <source>
        <dbReference type="EMBL" id="KVN72996.1"/>
    </source>
</evidence>
<name>A0ABD4DSD1_9BURK</name>
<comment type="caution">
    <text evidence="1">The sequence shown here is derived from an EMBL/GenBank/DDBJ whole genome shotgun (WGS) entry which is preliminary data.</text>
</comment>
<protein>
    <submittedName>
        <fullName evidence="1">Uncharacterized protein</fullName>
    </submittedName>
</protein>
<dbReference type="Proteomes" id="UP000057910">
    <property type="component" value="Unassembled WGS sequence"/>
</dbReference>
<dbReference type="EMBL" id="LPAD01000119">
    <property type="protein sequence ID" value="KVN72996.1"/>
    <property type="molecule type" value="Genomic_DNA"/>
</dbReference>
<evidence type="ECO:0000313" key="2">
    <source>
        <dbReference type="Proteomes" id="UP000057910"/>
    </source>
</evidence>
<dbReference type="AlphaFoldDB" id="A0ABD4DSD1"/>
<organism evidence="1 2">
    <name type="scientific">Burkholderia ubonensis</name>
    <dbReference type="NCBI Taxonomy" id="101571"/>
    <lineage>
        <taxon>Bacteria</taxon>
        <taxon>Pseudomonadati</taxon>
        <taxon>Pseudomonadota</taxon>
        <taxon>Betaproteobacteria</taxon>
        <taxon>Burkholderiales</taxon>
        <taxon>Burkholderiaceae</taxon>
        <taxon>Burkholderia</taxon>
        <taxon>Burkholderia cepacia complex</taxon>
    </lineage>
</organism>
<reference evidence="1 2" key="1">
    <citation type="submission" date="2015-11" db="EMBL/GenBank/DDBJ databases">
        <title>Expanding the genomic diversity of Burkholderia species for the development of highly accurate diagnostics.</title>
        <authorList>
            <person name="Sahl J."/>
            <person name="Keim P."/>
            <person name="Wagner D."/>
        </authorList>
    </citation>
    <scope>NUCLEOTIDE SEQUENCE [LARGE SCALE GENOMIC DNA]</scope>
    <source>
        <strain evidence="1 2">MSMB1585WGS</strain>
    </source>
</reference>
<accession>A0ABD4DSD1</accession>